<sequence length="102" mass="10751">MAVTDMSKTVAEKIEDTPACCCVDVGSILDNSDTTATLTAECADENAANDVLAGWQSAADDIASEPVVVKHQVETTEQGVQLTASLTFSCQAELLIFQLGQR</sequence>
<organism evidence="2 3">
    <name type="scientific">Neiella marina</name>
    <dbReference type="NCBI Taxonomy" id="508461"/>
    <lineage>
        <taxon>Bacteria</taxon>
        <taxon>Pseudomonadati</taxon>
        <taxon>Pseudomonadota</taxon>
        <taxon>Gammaproteobacteria</taxon>
        <taxon>Alteromonadales</taxon>
        <taxon>Echinimonadaceae</taxon>
        <taxon>Neiella</taxon>
    </lineage>
</organism>
<evidence type="ECO:0000256" key="1">
    <source>
        <dbReference type="ARBA" id="ARBA00006201"/>
    </source>
</evidence>
<dbReference type="Gene3D" id="3.30.70.860">
    <property type="match status" value="1"/>
</dbReference>
<dbReference type="PANTHER" id="PTHR38769:SF1">
    <property type="entry name" value="UPF0381 PROTEIN YFCZ-RELATED"/>
    <property type="match status" value="1"/>
</dbReference>
<dbReference type="PANTHER" id="PTHR38769">
    <property type="entry name" value="UPF0381 PROTEIN YFCZ-RELATED"/>
    <property type="match status" value="1"/>
</dbReference>
<dbReference type="EMBL" id="BMDX01000010">
    <property type="protein sequence ID" value="GGA79960.1"/>
    <property type="molecule type" value="Genomic_DNA"/>
</dbReference>
<dbReference type="AlphaFoldDB" id="A0A8J2U5S1"/>
<dbReference type="NCBIfam" id="TIGR00743">
    <property type="entry name" value="DUF406 family protein"/>
    <property type="match status" value="1"/>
</dbReference>
<comment type="caution">
    <text evidence="2">The sequence shown here is derived from an EMBL/GenBank/DDBJ whole genome shotgun (WGS) entry which is preliminary data.</text>
</comment>
<comment type="similarity">
    <text evidence="1">Belongs to the UPF0381 family.</text>
</comment>
<name>A0A8J2U5S1_9GAMM</name>
<evidence type="ECO:0000313" key="2">
    <source>
        <dbReference type="EMBL" id="GGA79960.1"/>
    </source>
</evidence>
<protein>
    <recommendedName>
        <fullName evidence="4">DUF406 family protein</fullName>
    </recommendedName>
</protein>
<gene>
    <name evidence="2" type="ORF">GCM10011369_22450</name>
</gene>
<dbReference type="GO" id="GO:0005829">
    <property type="term" value="C:cytosol"/>
    <property type="evidence" value="ECO:0007669"/>
    <property type="project" value="TreeGrafter"/>
</dbReference>
<proteinExistence type="inferred from homology"/>
<keyword evidence="3" id="KW-1185">Reference proteome</keyword>
<evidence type="ECO:0008006" key="4">
    <source>
        <dbReference type="Google" id="ProtNLM"/>
    </source>
</evidence>
<dbReference type="InterPro" id="IPR035571">
    <property type="entry name" value="UPF0234-like_C"/>
</dbReference>
<dbReference type="Pfam" id="PF04175">
    <property type="entry name" value="DUF406"/>
    <property type="match status" value="1"/>
</dbReference>
<dbReference type="Proteomes" id="UP000619743">
    <property type="component" value="Unassembled WGS sequence"/>
</dbReference>
<reference evidence="3" key="1">
    <citation type="journal article" date="2019" name="Int. J. Syst. Evol. Microbiol.">
        <title>The Global Catalogue of Microorganisms (GCM) 10K type strain sequencing project: providing services to taxonomists for standard genome sequencing and annotation.</title>
        <authorList>
            <consortium name="The Broad Institute Genomics Platform"/>
            <consortium name="The Broad Institute Genome Sequencing Center for Infectious Disease"/>
            <person name="Wu L."/>
            <person name="Ma J."/>
        </authorList>
    </citation>
    <scope>NUCLEOTIDE SEQUENCE [LARGE SCALE GENOMIC DNA]</scope>
    <source>
        <strain evidence="3">CGMCC 1.10130</strain>
    </source>
</reference>
<dbReference type="InterPro" id="IPR005272">
    <property type="entry name" value="DUF406"/>
</dbReference>
<accession>A0A8J2U5S1</accession>
<evidence type="ECO:0000313" key="3">
    <source>
        <dbReference type="Proteomes" id="UP000619743"/>
    </source>
</evidence>